<keyword evidence="4" id="KW-0325">Glycoprotein</keyword>
<evidence type="ECO:0000256" key="7">
    <source>
        <dbReference type="SAM" id="SignalP"/>
    </source>
</evidence>
<evidence type="ECO:0000313" key="10">
    <source>
        <dbReference type="EMBL" id="UYV75455.1"/>
    </source>
</evidence>
<evidence type="ECO:0000256" key="3">
    <source>
        <dbReference type="ARBA" id="ARBA00022801"/>
    </source>
</evidence>
<keyword evidence="5 6" id="KW-0326">Glycosidase</keyword>
<dbReference type="InterPro" id="IPR029019">
    <property type="entry name" value="HEX_eukaryotic_N"/>
</dbReference>
<dbReference type="PRINTS" id="PR00738">
    <property type="entry name" value="GLHYDRLASE20"/>
</dbReference>
<feature type="domain" description="Beta-hexosaminidase eukaryotic type N-terminal" evidence="9">
    <location>
        <begin position="46"/>
        <end position="173"/>
    </location>
</feature>
<dbReference type="InterPro" id="IPR029018">
    <property type="entry name" value="Hex-like_dom2"/>
</dbReference>
<dbReference type="SUPFAM" id="SSF51445">
    <property type="entry name" value="(Trans)glycosidases"/>
    <property type="match status" value="1"/>
</dbReference>
<feature type="signal peptide" evidence="7">
    <location>
        <begin position="1"/>
        <end position="17"/>
    </location>
</feature>
<keyword evidence="11" id="KW-1185">Reference proteome</keyword>
<evidence type="ECO:0000256" key="5">
    <source>
        <dbReference type="ARBA" id="ARBA00023295"/>
    </source>
</evidence>
<dbReference type="Pfam" id="PF14845">
    <property type="entry name" value="Glycohydro_20b2"/>
    <property type="match status" value="1"/>
</dbReference>
<proteinExistence type="inferred from homology"/>
<evidence type="ECO:0000259" key="8">
    <source>
        <dbReference type="Pfam" id="PF00728"/>
    </source>
</evidence>
<evidence type="ECO:0000256" key="2">
    <source>
        <dbReference type="ARBA" id="ARBA00006285"/>
    </source>
</evidence>
<dbReference type="InterPro" id="IPR025705">
    <property type="entry name" value="Beta_hexosaminidase_sua/sub"/>
</dbReference>
<comment type="similarity">
    <text evidence="2 6">Belongs to the glycosyl hydrolase 20 family.</text>
</comment>
<organism evidence="10 11">
    <name type="scientific">Cordylochernes scorpioides</name>
    <dbReference type="NCBI Taxonomy" id="51811"/>
    <lineage>
        <taxon>Eukaryota</taxon>
        <taxon>Metazoa</taxon>
        <taxon>Ecdysozoa</taxon>
        <taxon>Arthropoda</taxon>
        <taxon>Chelicerata</taxon>
        <taxon>Arachnida</taxon>
        <taxon>Pseudoscorpiones</taxon>
        <taxon>Cheliferoidea</taxon>
        <taxon>Chernetidae</taxon>
        <taxon>Cordylochernes</taxon>
    </lineage>
</organism>
<dbReference type="PIRSF" id="PIRSF001093">
    <property type="entry name" value="B-hxosamndse_ab_euk"/>
    <property type="match status" value="1"/>
</dbReference>
<dbReference type="Proteomes" id="UP001235939">
    <property type="component" value="Chromosome 13"/>
</dbReference>
<dbReference type="Gene3D" id="3.30.379.10">
    <property type="entry name" value="Chitobiase/beta-hexosaminidase domain 2-like"/>
    <property type="match status" value="1"/>
</dbReference>
<dbReference type="InterPro" id="IPR015883">
    <property type="entry name" value="Glyco_hydro_20_cat"/>
</dbReference>
<evidence type="ECO:0000256" key="1">
    <source>
        <dbReference type="ARBA" id="ARBA00001231"/>
    </source>
</evidence>
<keyword evidence="7" id="KW-0732">Signal</keyword>
<evidence type="ECO:0000256" key="6">
    <source>
        <dbReference type="PIRNR" id="PIRNR001093"/>
    </source>
</evidence>
<dbReference type="PANTHER" id="PTHR22600:SF21">
    <property type="entry name" value="BETA-HEXOSAMINIDASE A"/>
    <property type="match status" value="1"/>
</dbReference>
<comment type="catalytic activity">
    <reaction evidence="1 6">
        <text>Hydrolysis of terminal non-reducing N-acetyl-D-hexosamine residues in N-acetyl-beta-D-hexosaminides.</text>
        <dbReference type="EC" id="3.2.1.52"/>
    </reaction>
</comment>
<reference evidence="10 11" key="1">
    <citation type="submission" date="2022-01" db="EMBL/GenBank/DDBJ databases">
        <title>A chromosomal length assembly of Cordylochernes scorpioides.</title>
        <authorList>
            <person name="Zeh D."/>
            <person name="Zeh J."/>
        </authorList>
    </citation>
    <scope>NUCLEOTIDE SEQUENCE [LARGE SCALE GENOMIC DNA]</scope>
    <source>
        <strain evidence="10">IN4F17</strain>
        <tissue evidence="10">Whole Body</tissue>
    </source>
</reference>
<evidence type="ECO:0000259" key="9">
    <source>
        <dbReference type="Pfam" id="PF14845"/>
    </source>
</evidence>
<evidence type="ECO:0000313" key="11">
    <source>
        <dbReference type="Proteomes" id="UP001235939"/>
    </source>
</evidence>
<dbReference type="SUPFAM" id="SSF55545">
    <property type="entry name" value="beta-N-acetylhexosaminidase-like domain"/>
    <property type="match status" value="1"/>
</dbReference>
<sequence length="535" mass="61079">MRLSIFGLLLLAALVFATSISREGPMQRPNEGIAEVLKAPAGKAFWPKPQQLKITEDLLPIDVANFKITSNLKNCKILTRAIARYHRRYFDERCGSGTMQPPQFPPPLDSNITAINTLNIVITDRKCPMYPPSQTSEFYTLEVGPVEVPESNKIVLGAMTVWGALRGLETLSQAIIQDNSSQWSIYRLNILDYPRYPFRGLLLDTSRHYLPVQTLLTNLDAMEMNKMNVFHWHIVDDTSFPYVSTKFPNLSNKGAFDTRTRIYSPADVQEVINYAADRGIRVIPEFDTPGHTMSWGPGQPGLLTECYKNGKPDGTHGPINPILPSTYTFIESFLSEITSVFKDDYFHVGGDEVSFKCWKSNPDLQEFMKKQGYGDDYAKLESYYINKVLELMKELKRNTIVWQEVFDNKVELTKETIVHVWKAGKSMEEIARATKKGHRVIYSSPWYLNYISYGKDWTKYYEANPHNFTGTPAQKELVMGGEACMWGEFVDRSNVISRTWPRASAVAERLWSASDVTNLISAERRLESHRCRMIK</sequence>
<feature type="domain" description="Glycoside hydrolase family 20 catalytic" evidence="8">
    <location>
        <begin position="196"/>
        <end position="513"/>
    </location>
</feature>
<keyword evidence="3 6" id="KW-0378">Hydrolase</keyword>
<dbReference type="Gene3D" id="3.20.20.80">
    <property type="entry name" value="Glycosidases"/>
    <property type="match status" value="1"/>
</dbReference>
<dbReference type="PANTHER" id="PTHR22600">
    <property type="entry name" value="BETA-HEXOSAMINIDASE"/>
    <property type="match status" value="1"/>
</dbReference>
<gene>
    <name evidence="10" type="ORF">LAZ67_13000323</name>
</gene>
<dbReference type="EMBL" id="CP092875">
    <property type="protein sequence ID" value="UYV75455.1"/>
    <property type="molecule type" value="Genomic_DNA"/>
</dbReference>
<protein>
    <recommendedName>
        <fullName evidence="6">Beta-hexosaminidase</fullName>
        <ecNumber evidence="6">3.2.1.52</ecNumber>
    </recommendedName>
</protein>
<dbReference type="CDD" id="cd06562">
    <property type="entry name" value="GH20_HexA_HexB-like"/>
    <property type="match status" value="1"/>
</dbReference>
<dbReference type="EC" id="3.2.1.52" evidence="6"/>
<accession>A0ABY6L6R1</accession>
<dbReference type="InterPro" id="IPR017853">
    <property type="entry name" value="GH"/>
</dbReference>
<evidence type="ECO:0000256" key="4">
    <source>
        <dbReference type="ARBA" id="ARBA00023180"/>
    </source>
</evidence>
<dbReference type="Pfam" id="PF00728">
    <property type="entry name" value="Glyco_hydro_20"/>
    <property type="match status" value="1"/>
</dbReference>
<feature type="chain" id="PRO_5046211378" description="Beta-hexosaminidase" evidence="7">
    <location>
        <begin position="18"/>
        <end position="535"/>
    </location>
</feature>
<name>A0ABY6L6R1_9ARAC</name>